<evidence type="ECO:0000256" key="1">
    <source>
        <dbReference type="SAM" id="MobiDB-lite"/>
    </source>
</evidence>
<proteinExistence type="predicted"/>
<name>A0A5N6TUJ4_ASPAV</name>
<evidence type="ECO:0000313" key="2">
    <source>
        <dbReference type="EMBL" id="KAE8149954.1"/>
    </source>
</evidence>
<feature type="compositionally biased region" description="Basic residues" evidence="1">
    <location>
        <begin position="171"/>
        <end position="182"/>
    </location>
</feature>
<organism evidence="2 3">
    <name type="scientific">Aspergillus avenaceus</name>
    <dbReference type="NCBI Taxonomy" id="36643"/>
    <lineage>
        <taxon>Eukaryota</taxon>
        <taxon>Fungi</taxon>
        <taxon>Dikarya</taxon>
        <taxon>Ascomycota</taxon>
        <taxon>Pezizomycotina</taxon>
        <taxon>Eurotiomycetes</taxon>
        <taxon>Eurotiomycetidae</taxon>
        <taxon>Eurotiales</taxon>
        <taxon>Aspergillaceae</taxon>
        <taxon>Aspergillus</taxon>
        <taxon>Aspergillus subgen. Circumdati</taxon>
    </lineage>
</organism>
<keyword evidence="3" id="KW-1185">Reference proteome</keyword>
<protein>
    <submittedName>
        <fullName evidence="2">Uncharacterized protein</fullName>
    </submittedName>
</protein>
<feature type="compositionally biased region" description="Low complexity" evidence="1">
    <location>
        <begin position="158"/>
        <end position="170"/>
    </location>
</feature>
<reference evidence="2 3" key="1">
    <citation type="submission" date="2019-04" db="EMBL/GenBank/DDBJ databases">
        <title>Friends and foes A comparative genomics study of 23 Aspergillus species from section Flavi.</title>
        <authorList>
            <consortium name="DOE Joint Genome Institute"/>
            <person name="Kjaerbolling I."/>
            <person name="Vesth T."/>
            <person name="Frisvad J.C."/>
            <person name="Nybo J.L."/>
            <person name="Theobald S."/>
            <person name="Kildgaard S."/>
            <person name="Isbrandt T."/>
            <person name="Kuo A."/>
            <person name="Sato A."/>
            <person name="Lyhne E.K."/>
            <person name="Kogle M.E."/>
            <person name="Wiebenga A."/>
            <person name="Kun R.S."/>
            <person name="Lubbers R.J."/>
            <person name="Makela M.R."/>
            <person name="Barry K."/>
            <person name="Chovatia M."/>
            <person name="Clum A."/>
            <person name="Daum C."/>
            <person name="Haridas S."/>
            <person name="He G."/>
            <person name="LaButti K."/>
            <person name="Lipzen A."/>
            <person name="Mondo S."/>
            <person name="Riley R."/>
            <person name="Salamov A."/>
            <person name="Simmons B.A."/>
            <person name="Magnuson J.K."/>
            <person name="Henrissat B."/>
            <person name="Mortensen U.H."/>
            <person name="Larsen T.O."/>
            <person name="Devries R.P."/>
            <person name="Grigoriev I.V."/>
            <person name="Machida M."/>
            <person name="Baker S.E."/>
            <person name="Andersen M.R."/>
        </authorList>
    </citation>
    <scope>NUCLEOTIDE SEQUENCE [LARGE SCALE GENOMIC DNA]</scope>
    <source>
        <strain evidence="2 3">IBT 18842</strain>
    </source>
</reference>
<dbReference type="OrthoDB" id="2143914at2759"/>
<accession>A0A5N6TUJ4</accession>
<dbReference type="AlphaFoldDB" id="A0A5N6TUJ4"/>
<dbReference type="EMBL" id="ML742107">
    <property type="protein sequence ID" value="KAE8149954.1"/>
    <property type="molecule type" value="Genomic_DNA"/>
</dbReference>
<feature type="region of interest" description="Disordered" evidence="1">
    <location>
        <begin position="138"/>
        <end position="182"/>
    </location>
</feature>
<evidence type="ECO:0000313" key="3">
    <source>
        <dbReference type="Proteomes" id="UP000325780"/>
    </source>
</evidence>
<dbReference type="Proteomes" id="UP000325780">
    <property type="component" value="Unassembled WGS sequence"/>
</dbReference>
<sequence>MFPTFHMNNFKPWTPPYTKSFSPRKSFIHIPPIANKPPPPKPYHDSLPSTLPFPKHHLPVQPPTKVYIYINITYIPIKLPFFQEDTMGDSKSSASIYSLDNSLKKSSRLPSLHNNIPINPVILADDRSWSTSSLHQSVHNHPHIQGHQQLHSSHHNSKSNMSCSNSTNKNLHSKQSKITSKRYRNLKTSSQITLSFLCIANYERFLQHPSLSFPVSTT</sequence>
<gene>
    <name evidence="2" type="ORF">BDV25DRAFT_172487</name>
</gene>